<evidence type="ECO:0000256" key="6">
    <source>
        <dbReference type="SAM" id="Phobius"/>
    </source>
</evidence>
<evidence type="ECO:0000256" key="5">
    <source>
        <dbReference type="PIRNR" id="PIRNR023381"/>
    </source>
</evidence>
<dbReference type="InterPro" id="IPR016817">
    <property type="entry name" value="MannP-dilichol_defect-1"/>
</dbReference>
<organism evidence="7 8">
    <name type="scientific">Pygocentrus nattereri</name>
    <name type="common">Red-bellied piranha</name>
    <dbReference type="NCBI Taxonomy" id="42514"/>
    <lineage>
        <taxon>Eukaryota</taxon>
        <taxon>Metazoa</taxon>
        <taxon>Chordata</taxon>
        <taxon>Craniata</taxon>
        <taxon>Vertebrata</taxon>
        <taxon>Euteleostomi</taxon>
        <taxon>Actinopterygii</taxon>
        <taxon>Neopterygii</taxon>
        <taxon>Teleostei</taxon>
        <taxon>Ostariophysi</taxon>
        <taxon>Characiformes</taxon>
        <taxon>Characoidei</taxon>
        <taxon>Pygocentrus</taxon>
    </lineage>
</organism>
<dbReference type="Ensembl" id="ENSPNAT00000018644.2">
    <property type="protein sequence ID" value="ENSPNAP00000011608.2"/>
    <property type="gene ID" value="ENSPNAG00000017349.2"/>
</dbReference>
<comment type="subcellular location">
    <subcellularLocation>
        <location evidence="1 5">Membrane</location>
        <topology evidence="1 5">Multi-pass membrane protein</topology>
    </subcellularLocation>
</comment>
<dbReference type="Gene3D" id="1.20.1280.290">
    <property type="match status" value="2"/>
</dbReference>
<dbReference type="STRING" id="42514.ENSPNAP00000011608"/>
<dbReference type="InterPro" id="IPR006603">
    <property type="entry name" value="PQ-loop_rpt"/>
</dbReference>
<dbReference type="OMA" id="MEPAAWI"/>
<gene>
    <name evidence="7" type="primary">SLC66A3</name>
</gene>
<feature type="transmembrane region" description="Helical" evidence="6">
    <location>
        <begin position="75"/>
        <end position="92"/>
    </location>
</feature>
<evidence type="ECO:0000313" key="7">
    <source>
        <dbReference type="Ensembl" id="ENSPNAP00000011608.2"/>
    </source>
</evidence>
<feature type="transmembrane region" description="Helical" evidence="6">
    <location>
        <begin position="178"/>
        <end position="199"/>
    </location>
</feature>
<keyword evidence="8" id="KW-1185">Reference proteome</keyword>
<dbReference type="SMART" id="SM00679">
    <property type="entry name" value="CTNS"/>
    <property type="match status" value="1"/>
</dbReference>
<proteinExistence type="predicted"/>
<dbReference type="PIRSF" id="PIRSF023381">
    <property type="entry name" value="MannP-dilichol_defect-1p"/>
    <property type="match status" value="1"/>
</dbReference>
<keyword evidence="2 5" id="KW-0812">Transmembrane</keyword>
<evidence type="ECO:0000256" key="1">
    <source>
        <dbReference type="ARBA" id="ARBA00004141"/>
    </source>
</evidence>
<dbReference type="GeneTree" id="ENSGT00940000153916"/>
<evidence type="ECO:0000256" key="3">
    <source>
        <dbReference type="ARBA" id="ARBA00022989"/>
    </source>
</evidence>
<name>A0A3B4CJP6_PYGNA</name>
<sequence length="207" mass="23339">NDSQLLLKWLLDSLNLSTLLACTVLKLPQIALLTRTKSPKGISVRGLILELSGYIVFTTYEMYHEYPFATYLEYPILIAQDTVLFLLILHYNGNLRQSLIYSLIFVGGSQLLMLKSWIIDSAMSLCTFISASSRFAQLQCLWQTKDAGQVSALTWAMSTYTCMARILTTVLTSGDLKVLLRFVVMTTLNGWVLATVVFYKQNGQKLK</sequence>
<feature type="transmembrane region" description="Helical" evidence="6">
    <location>
        <begin position="99"/>
        <end position="119"/>
    </location>
</feature>
<keyword evidence="3 5" id="KW-1133">Transmembrane helix</keyword>
<reference evidence="7" key="3">
    <citation type="submission" date="2025-09" db="UniProtKB">
        <authorList>
            <consortium name="Ensembl"/>
        </authorList>
    </citation>
    <scope>IDENTIFICATION</scope>
</reference>
<reference evidence="7 8" key="1">
    <citation type="submission" date="2020-10" db="EMBL/GenBank/DDBJ databases">
        <title>Pygocentrus nattereri (red-bellied piranha) genome, fPygNat1, primary haplotype.</title>
        <authorList>
            <person name="Myers G."/>
            <person name="Meyer A."/>
            <person name="Karagic N."/>
            <person name="Pippel M."/>
            <person name="Winkler S."/>
            <person name="Tracey A."/>
            <person name="Wood J."/>
            <person name="Formenti G."/>
            <person name="Howe K."/>
            <person name="Fedrigo O."/>
            <person name="Jarvis E.D."/>
        </authorList>
    </citation>
    <scope>NUCLEOTIDE SEQUENCE [LARGE SCALE GENOMIC DNA]</scope>
</reference>
<dbReference type="Proteomes" id="UP001501920">
    <property type="component" value="Chromosome 4"/>
</dbReference>
<dbReference type="AlphaFoldDB" id="A0A3B4CJP6"/>
<dbReference type="PANTHER" id="PTHR12226:SF3">
    <property type="entry name" value="SOLUTE CARRIER FAMILY 66 MEMBER 3"/>
    <property type="match status" value="1"/>
</dbReference>
<evidence type="ECO:0000256" key="2">
    <source>
        <dbReference type="ARBA" id="ARBA00022692"/>
    </source>
</evidence>
<dbReference type="PANTHER" id="PTHR12226">
    <property type="entry name" value="MANNOSE-P-DOLICHOL UTILIZATION DEFECT 1 LEC35 -RELATED"/>
    <property type="match status" value="1"/>
</dbReference>
<reference evidence="7" key="2">
    <citation type="submission" date="2025-08" db="UniProtKB">
        <authorList>
            <consortium name="Ensembl"/>
        </authorList>
    </citation>
    <scope>IDENTIFICATION</scope>
</reference>
<keyword evidence="4 5" id="KW-0472">Membrane</keyword>
<evidence type="ECO:0000256" key="4">
    <source>
        <dbReference type="ARBA" id="ARBA00023136"/>
    </source>
</evidence>
<protein>
    <recommendedName>
        <fullName evidence="5">Solute carrier family 66 member 3</fullName>
    </recommendedName>
</protein>
<dbReference type="GO" id="GO:0016020">
    <property type="term" value="C:membrane"/>
    <property type="evidence" value="ECO:0007669"/>
    <property type="project" value="UniProtKB-SubCell"/>
</dbReference>
<accession>A0A3B4CJP6</accession>
<evidence type="ECO:0000313" key="8">
    <source>
        <dbReference type="Proteomes" id="UP001501920"/>
    </source>
</evidence>
<dbReference type="Pfam" id="PF04193">
    <property type="entry name" value="PQ-loop"/>
    <property type="match status" value="1"/>
</dbReference>